<protein>
    <submittedName>
        <fullName evidence="6">4Fe-4S dicluster domain-containing protein</fullName>
    </submittedName>
</protein>
<dbReference type="Pfam" id="PF13247">
    <property type="entry name" value="Fer4_11"/>
    <property type="match status" value="1"/>
</dbReference>
<evidence type="ECO:0000256" key="3">
    <source>
        <dbReference type="ARBA" id="ARBA00023004"/>
    </source>
</evidence>
<dbReference type="PANTHER" id="PTHR43177:SF3">
    <property type="entry name" value="PROTEIN NRFC HOMOLOG"/>
    <property type="match status" value="1"/>
</dbReference>
<keyword evidence="3" id="KW-0408">Iron</keyword>
<evidence type="ECO:0000256" key="4">
    <source>
        <dbReference type="ARBA" id="ARBA00023014"/>
    </source>
</evidence>
<dbReference type="AlphaFoldDB" id="A0A7C6Z202"/>
<evidence type="ECO:0000313" key="6">
    <source>
        <dbReference type="EMBL" id="HHY25241.1"/>
    </source>
</evidence>
<feature type="domain" description="4Fe-4S ferredoxin-type" evidence="5">
    <location>
        <begin position="82"/>
        <end position="111"/>
    </location>
</feature>
<keyword evidence="4" id="KW-0411">Iron-sulfur</keyword>
<sequence>MRKIYFQPQRCDGCLACEQVCREKHSKTQSLFNSKVETPLAKPHIRLSGLDGRYSVSICQNCVHASCVEACMAGALRYSDEGNVIHDAEQCVGCYMCVMVCPFAAIAPQETTGKAGKCQLCLDKEQPPCVLACSRKALLFGTSAEYEEEIEGDLICIM</sequence>
<dbReference type="PROSITE" id="PS51379">
    <property type="entry name" value="4FE4S_FER_2"/>
    <property type="match status" value="2"/>
</dbReference>
<comment type="caution">
    <text evidence="6">The sequence shown here is derived from an EMBL/GenBank/DDBJ whole genome shotgun (WGS) entry which is preliminary data.</text>
</comment>
<reference evidence="6 7" key="1">
    <citation type="journal article" date="2020" name="Biotechnol. Biofuels">
        <title>New insights from the biogas microbiome by comprehensive genome-resolved metagenomics of nearly 1600 species originating from multiple anaerobic digesters.</title>
        <authorList>
            <person name="Campanaro S."/>
            <person name="Treu L."/>
            <person name="Rodriguez-R L.M."/>
            <person name="Kovalovszki A."/>
            <person name="Ziels R.M."/>
            <person name="Maus I."/>
            <person name="Zhu X."/>
            <person name="Kougias P.G."/>
            <person name="Basile A."/>
            <person name="Luo G."/>
            <person name="Schluter A."/>
            <person name="Konstantinidis K.T."/>
            <person name="Angelidaki I."/>
        </authorList>
    </citation>
    <scope>NUCLEOTIDE SEQUENCE [LARGE SCALE GENOMIC DNA]</scope>
    <source>
        <strain evidence="6">AS05jafATM_4</strain>
    </source>
</reference>
<dbReference type="InterPro" id="IPR017896">
    <property type="entry name" value="4Fe4S_Fe-S-bd"/>
</dbReference>
<proteinExistence type="predicted"/>
<dbReference type="PANTHER" id="PTHR43177">
    <property type="entry name" value="PROTEIN NRFC"/>
    <property type="match status" value="1"/>
</dbReference>
<dbReference type="GO" id="GO:0046872">
    <property type="term" value="F:metal ion binding"/>
    <property type="evidence" value="ECO:0007669"/>
    <property type="project" value="UniProtKB-KW"/>
</dbReference>
<keyword evidence="1" id="KW-0004">4Fe-4S</keyword>
<dbReference type="CDD" id="cd10563">
    <property type="entry name" value="CooF_like"/>
    <property type="match status" value="1"/>
</dbReference>
<dbReference type="GO" id="GO:0051539">
    <property type="term" value="F:4 iron, 4 sulfur cluster binding"/>
    <property type="evidence" value="ECO:0007669"/>
    <property type="project" value="UniProtKB-KW"/>
</dbReference>
<accession>A0A7C6Z202</accession>
<evidence type="ECO:0000256" key="1">
    <source>
        <dbReference type="ARBA" id="ARBA00022485"/>
    </source>
</evidence>
<organism evidence="6 7">
    <name type="scientific">Desulfitobacterium dehalogenans</name>
    <dbReference type="NCBI Taxonomy" id="36854"/>
    <lineage>
        <taxon>Bacteria</taxon>
        <taxon>Bacillati</taxon>
        <taxon>Bacillota</taxon>
        <taxon>Clostridia</taxon>
        <taxon>Eubacteriales</taxon>
        <taxon>Desulfitobacteriaceae</taxon>
        <taxon>Desulfitobacterium</taxon>
    </lineage>
</organism>
<keyword evidence="2" id="KW-0479">Metal-binding</keyword>
<dbReference type="InterPro" id="IPR017900">
    <property type="entry name" value="4Fe4S_Fe_S_CS"/>
</dbReference>
<feature type="domain" description="4Fe-4S ferredoxin-type" evidence="5">
    <location>
        <begin position="2"/>
        <end position="31"/>
    </location>
</feature>
<dbReference type="InterPro" id="IPR050954">
    <property type="entry name" value="ET_IronSulfur_Cluster-Binding"/>
</dbReference>
<gene>
    <name evidence="6" type="ORF">GX523_00560</name>
</gene>
<evidence type="ECO:0000256" key="2">
    <source>
        <dbReference type="ARBA" id="ARBA00022723"/>
    </source>
</evidence>
<name>A0A7C6Z202_9FIRM</name>
<dbReference type="SUPFAM" id="SSF54862">
    <property type="entry name" value="4Fe-4S ferredoxins"/>
    <property type="match status" value="1"/>
</dbReference>
<dbReference type="EMBL" id="DUTF01000013">
    <property type="protein sequence ID" value="HHY25241.1"/>
    <property type="molecule type" value="Genomic_DNA"/>
</dbReference>
<evidence type="ECO:0000313" key="7">
    <source>
        <dbReference type="Proteomes" id="UP000553059"/>
    </source>
</evidence>
<dbReference type="Gene3D" id="3.30.70.20">
    <property type="match status" value="2"/>
</dbReference>
<dbReference type="PROSITE" id="PS00198">
    <property type="entry name" value="4FE4S_FER_1"/>
    <property type="match status" value="1"/>
</dbReference>
<evidence type="ECO:0000259" key="5">
    <source>
        <dbReference type="PROSITE" id="PS51379"/>
    </source>
</evidence>
<dbReference type="Proteomes" id="UP000553059">
    <property type="component" value="Unassembled WGS sequence"/>
</dbReference>